<proteinExistence type="predicted"/>
<name>A0A8T0ULI4_PANVG</name>
<dbReference type="AlphaFoldDB" id="A0A8T0ULI4"/>
<feature type="compositionally biased region" description="Basic and acidic residues" evidence="1">
    <location>
        <begin position="100"/>
        <end position="109"/>
    </location>
</feature>
<organism evidence="2 3">
    <name type="scientific">Panicum virgatum</name>
    <name type="common">Blackwell switchgrass</name>
    <dbReference type="NCBI Taxonomy" id="38727"/>
    <lineage>
        <taxon>Eukaryota</taxon>
        <taxon>Viridiplantae</taxon>
        <taxon>Streptophyta</taxon>
        <taxon>Embryophyta</taxon>
        <taxon>Tracheophyta</taxon>
        <taxon>Spermatophyta</taxon>
        <taxon>Magnoliopsida</taxon>
        <taxon>Liliopsida</taxon>
        <taxon>Poales</taxon>
        <taxon>Poaceae</taxon>
        <taxon>PACMAD clade</taxon>
        <taxon>Panicoideae</taxon>
        <taxon>Panicodae</taxon>
        <taxon>Paniceae</taxon>
        <taxon>Panicinae</taxon>
        <taxon>Panicum</taxon>
        <taxon>Panicum sect. Hiantes</taxon>
    </lineage>
</organism>
<keyword evidence="3" id="KW-1185">Reference proteome</keyword>
<reference evidence="2" key="1">
    <citation type="submission" date="2020-05" db="EMBL/GenBank/DDBJ databases">
        <title>WGS assembly of Panicum virgatum.</title>
        <authorList>
            <person name="Lovell J.T."/>
            <person name="Jenkins J."/>
            <person name="Shu S."/>
            <person name="Juenger T.E."/>
            <person name="Schmutz J."/>
        </authorList>
    </citation>
    <scope>NUCLEOTIDE SEQUENCE</scope>
    <source>
        <strain evidence="2">AP13</strain>
    </source>
</reference>
<feature type="compositionally biased region" description="Basic and acidic residues" evidence="1">
    <location>
        <begin position="164"/>
        <end position="180"/>
    </location>
</feature>
<feature type="compositionally biased region" description="Basic and acidic residues" evidence="1">
    <location>
        <begin position="135"/>
        <end position="153"/>
    </location>
</feature>
<protein>
    <submittedName>
        <fullName evidence="2">Uncharacterized protein</fullName>
    </submittedName>
</protein>
<evidence type="ECO:0000313" key="3">
    <source>
        <dbReference type="Proteomes" id="UP000823388"/>
    </source>
</evidence>
<gene>
    <name evidence="2" type="ORF">PVAP13_3KG206340</name>
</gene>
<accession>A0A8T0ULI4</accession>
<feature type="compositionally biased region" description="Low complexity" evidence="1">
    <location>
        <begin position="110"/>
        <end position="129"/>
    </location>
</feature>
<evidence type="ECO:0000256" key="1">
    <source>
        <dbReference type="SAM" id="MobiDB-lite"/>
    </source>
</evidence>
<dbReference type="EMBL" id="CM029041">
    <property type="protein sequence ID" value="KAG2625362.1"/>
    <property type="molecule type" value="Genomic_DNA"/>
</dbReference>
<evidence type="ECO:0000313" key="2">
    <source>
        <dbReference type="EMBL" id="KAG2625362.1"/>
    </source>
</evidence>
<dbReference type="Proteomes" id="UP000823388">
    <property type="component" value="Chromosome 3K"/>
</dbReference>
<feature type="region of interest" description="Disordered" evidence="1">
    <location>
        <begin position="83"/>
        <end position="200"/>
    </location>
</feature>
<comment type="caution">
    <text evidence="2">The sequence shown here is derived from an EMBL/GenBank/DDBJ whole genome shotgun (WGS) entry which is preliminary data.</text>
</comment>
<sequence>MLALCSGDWTNAPAGTEWDGKMSGCGRQYERGLTLRGTGSSYDFGFPSGMTSWVLGGGAKFLWLRLTFFPTILPVIAAAEIERGGGRRRRQRPAAGGVERSARPRRPERAPAAVQGGAEAAGAQRAAGVGARGPGRADDGHRRGVARGEEGGRRGAGSLRRRWRELTALEGVRDGGEEGGRRRRGRGRPAGEEETGQAQA</sequence>